<name>A0A067QGD6_9AGAM</name>
<feature type="region of interest" description="Disordered" evidence="1">
    <location>
        <begin position="492"/>
        <end position="533"/>
    </location>
</feature>
<feature type="compositionally biased region" description="Polar residues" evidence="1">
    <location>
        <begin position="398"/>
        <end position="422"/>
    </location>
</feature>
<feature type="compositionally biased region" description="Low complexity" evidence="1">
    <location>
        <begin position="347"/>
        <end position="356"/>
    </location>
</feature>
<keyword evidence="3" id="KW-1185">Reference proteome</keyword>
<feature type="compositionally biased region" description="Polar residues" evidence="1">
    <location>
        <begin position="775"/>
        <end position="809"/>
    </location>
</feature>
<feature type="compositionally biased region" description="Polar residues" evidence="1">
    <location>
        <begin position="869"/>
        <end position="885"/>
    </location>
</feature>
<feature type="region of interest" description="Disordered" evidence="1">
    <location>
        <begin position="71"/>
        <end position="100"/>
    </location>
</feature>
<feature type="compositionally biased region" description="Polar residues" evidence="1">
    <location>
        <begin position="817"/>
        <end position="831"/>
    </location>
</feature>
<gene>
    <name evidence="2" type="ORF">JAAARDRAFT_44883</name>
</gene>
<dbReference type="InParanoid" id="A0A067QGD6"/>
<evidence type="ECO:0000313" key="2">
    <source>
        <dbReference type="EMBL" id="KDQ62577.1"/>
    </source>
</evidence>
<dbReference type="OrthoDB" id="2138242at2759"/>
<feature type="compositionally biased region" description="Low complexity" evidence="1">
    <location>
        <begin position="315"/>
        <end position="330"/>
    </location>
</feature>
<feature type="compositionally biased region" description="Polar residues" evidence="1">
    <location>
        <begin position="210"/>
        <end position="232"/>
    </location>
</feature>
<dbReference type="EMBL" id="KL197711">
    <property type="protein sequence ID" value="KDQ62577.1"/>
    <property type="molecule type" value="Genomic_DNA"/>
</dbReference>
<feature type="compositionally biased region" description="Polar residues" evidence="1">
    <location>
        <begin position="248"/>
        <end position="264"/>
    </location>
</feature>
<feature type="compositionally biased region" description="Basic and acidic residues" evidence="1">
    <location>
        <begin position="173"/>
        <end position="195"/>
    </location>
</feature>
<feature type="region of interest" description="Disordered" evidence="1">
    <location>
        <begin position="454"/>
        <end position="476"/>
    </location>
</feature>
<dbReference type="HOGENOM" id="CLU_015636_0_0_1"/>
<feature type="compositionally biased region" description="Basic and acidic residues" evidence="1">
    <location>
        <begin position="71"/>
        <end position="83"/>
    </location>
</feature>
<feature type="region of interest" description="Disordered" evidence="1">
    <location>
        <begin position="114"/>
        <end position="264"/>
    </location>
</feature>
<evidence type="ECO:0000313" key="3">
    <source>
        <dbReference type="Proteomes" id="UP000027265"/>
    </source>
</evidence>
<evidence type="ECO:0000256" key="1">
    <source>
        <dbReference type="SAM" id="MobiDB-lite"/>
    </source>
</evidence>
<dbReference type="AlphaFoldDB" id="A0A067QGD6"/>
<dbReference type="Proteomes" id="UP000027265">
    <property type="component" value="Unassembled WGS sequence"/>
</dbReference>
<proteinExistence type="predicted"/>
<feature type="compositionally biased region" description="Polar residues" evidence="1">
    <location>
        <begin position="520"/>
        <end position="533"/>
    </location>
</feature>
<feature type="region of interest" description="Disordered" evidence="1">
    <location>
        <begin position="310"/>
        <end position="432"/>
    </location>
</feature>
<feature type="region of interest" description="Disordered" evidence="1">
    <location>
        <begin position="644"/>
        <end position="885"/>
    </location>
</feature>
<feature type="compositionally biased region" description="Low complexity" evidence="1">
    <location>
        <begin position="842"/>
        <end position="868"/>
    </location>
</feature>
<reference evidence="3" key="1">
    <citation type="journal article" date="2014" name="Proc. Natl. Acad. Sci. U.S.A.">
        <title>Extensive sampling of basidiomycete genomes demonstrates inadequacy of the white-rot/brown-rot paradigm for wood decay fungi.</title>
        <authorList>
            <person name="Riley R."/>
            <person name="Salamov A.A."/>
            <person name="Brown D.W."/>
            <person name="Nagy L.G."/>
            <person name="Floudas D."/>
            <person name="Held B.W."/>
            <person name="Levasseur A."/>
            <person name="Lombard V."/>
            <person name="Morin E."/>
            <person name="Otillar R."/>
            <person name="Lindquist E.A."/>
            <person name="Sun H."/>
            <person name="LaButti K.M."/>
            <person name="Schmutz J."/>
            <person name="Jabbour D."/>
            <person name="Luo H."/>
            <person name="Baker S.E."/>
            <person name="Pisabarro A.G."/>
            <person name="Walton J.D."/>
            <person name="Blanchette R.A."/>
            <person name="Henrissat B."/>
            <person name="Martin F."/>
            <person name="Cullen D."/>
            <person name="Hibbett D.S."/>
            <person name="Grigoriev I.V."/>
        </authorList>
    </citation>
    <scope>NUCLEOTIDE SEQUENCE [LARGE SCALE GENOMIC DNA]</scope>
    <source>
        <strain evidence="3">MUCL 33604</strain>
    </source>
</reference>
<organism evidence="2 3">
    <name type="scientific">Jaapia argillacea MUCL 33604</name>
    <dbReference type="NCBI Taxonomy" id="933084"/>
    <lineage>
        <taxon>Eukaryota</taxon>
        <taxon>Fungi</taxon>
        <taxon>Dikarya</taxon>
        <taxon>Basidiomycota</taxon>
        <taxon>Agaricomycotina</taxon>
        <taxon>Agaricomycetes</taxon>
        <taxon>Agaricomycetidae</taxon>
        <taxon>Jaapiales</taxon>
        <taxon>Jaapiaceae</taxon>
        <taxon>Jaapia</taxon>
    </lineage>
</organism>
<sequence length="885" mass="95116">MDGKCWDLTATASLMDSLMKLPKIPMENKRLDGSPMKVTTQLSRARFGTVTKEDRVVGITMLLELRRRGKSGDELETNLRDPLKSPPSATRGAEGYAGPTWDWHNCTRRAEFFREDSSDSIDRSCGVLSGDGGGRIWKKDKRDEARQGSTDIDPLRRTSLKRPYPDPPSRTGSKYDDQSDSERPRSPRMVRVKEEEERDALESPPPPPRSGQSSQHTFQDVSGAPTPSSVRPQPSKRRRVTISGISHPLNTNLPPAPSERTTPISPVVMGFTLNRDDPAAIEQVRSMITVKQKQKALIEQRRESAAGLISTGAHNNAAPSVNVVNPSSASGDRERLAVPSISGRTGGRSPTAAGSSTSGGGAHRGSVASIAIAASNQSGTINSPRSQRPPSPSALAVPTQNPHSHIQDPSSFSQGSGGANPTTLPPPPISFARRRAGQIGGMKKKPADLVINPRDPQGSSQPMIQSAPAIPRAGQQPGRFPMMLPTLPSVMGTGGPSTRRVVASQVPPTPTRLGMPRTGGSIQSHSAGGRSPPNTSVPIASTLVPPTPASLHHPGYSSEKSAFLAPFETFYEALAGSKELKNWLQAQLQKSQTLLQDMQSMQQQHHRKMEETMEAMMDKKIAPMREEIYGLRRRVEELEEILGQASGESEGPSRGVGPIVSAVSSSSRRRGSRQSLRNGLPPSTPMSSMPPGQSAIPDMQYTFPPVTDASRRPDFVRGPSSPGRASSIGGDGNDGQSLPGSGRGSPVGFDVSRRMSVSAMRYDPPPAHLIENSRAGPSSHNQSLHTYAISNSQSHTRSPVTKAKSATTSNPPPPLQRNDSFTGHPRSSQPNLDWEREKPPTTKRTPPGGDKDIISSPVRSNSRRNSIIMPQSSVRQRSTSPMDDG</sequence>
<protein>
    <submittedName>
        <fullName evidence="2">Uncharacterized protein</fullName>
    </submittedName>
</protein>
<accession>A0A067QGD6</accession>